<reference evidence="2 3" key="1">
    <citation type="submission" date="2019-11" db="EMBL/GenBank/DDBJ databases">
        <title>Comparative genomics of hydrocarbon-degrading Desulfosarcina strains.</title>
        <authorList>
            <person name="Watanabe M."/>
            <person name="Kojima H."/>
            <person name="Fukui M."/>
        </authorList>
    </citation>
    <scope>NUCLEOTIDE SEQUENCE [LARGE SCALE GENOMIC DNA]</scope>
    <source>
        <strain evidence="2 3">28bB2T</strain>
    </source>
</reference>
<dbReference type="CDD" id="cd05403">
    <property type="entry name" value="NT_KNTase_like"/>
    <property type="match status" value="1"/>
</dbReference>
<dbReference type="Proteomes" id="UP000425960">
    <property type="component" value="Chromosome"/>
</dbReference>
<dbReference type="AlphaFoldDB" id="A0A5K7ZIN0"/>
<dbReference type="SUPFAM" id="SSF81301">
    <property type="entry name" value="Nucleotidyltransferase"/>
    <property type="match status" value="1"/>
</dbReference>
<dbReference type="EMBL" id="AP021876">
    <property type="protein sequence ID" value="BBO81254.1"/>
    <property type="molecule type" value="Genomic_DNA"/>
</dbReference>
<dbReference type="PANTHER" id="PTHR43852:SF4">
    <property type="entry name" value="NUCLEOTIDYLTRANSFERASE"/>
    <property type="match status" value="1"/>
</dbReference>
<evidence type="ECO:0000259" key="1">
    <source>
        <dbReference type="Pfam" id="PF18765"/>
    </source>
</evidence>
<dbReference type="InterPro" id="IPR041633">
    <property type="entry name" value="Polbeta"/>
</dbReference>
<organism evidence="2 3">
    <name type="scientific">Desulfosarcina ovata subsp. sediminis</name>
    <dbReference type="NCBI Taxonomy" id="885957"/>
    <lineage>
        <taxon>Bacteria</taxon>
        <taxon>Pseudomonadati</taxon>
        <taxon>Thermodesulfobacteriota</taxon>
        <taxon>Desulfobacteria</taxon>
        <taxon>Desulfobacterales</taxon>
        <taxon>Desulfosarcinaceae</taxon>
        <taxon>Desulfosarcina</taxon>
    </lineage>
</organism>
<dbReference type="InterPro" id="IPR043519">
    <property type="entry name" value="NT_sf"/>
</dbReference>
<dbReference type="Gene3D" id="3.30.460.10">
    <property type="entry name" value="Beta Polymerase, domain 2"/>
    <property type="match status" value="1"/>
</dbReference>
<protein>
    <recommendedName>
        <fullName evidence="1">Polymerase beta nucleotidyltransferase domain-containing protein</fullName>
    </recommendedName>
</protein>
<gene>
    <name evidence="2" type="ORF">DSCO28_18200</name>
</gene>
<name>A0A5K7ZIN0_9BACT</name>
<dbReference type="PANTHER" id="PTHR43852">
    <property type="entry name" value="NUCLEOTIDYLTRANSFERASE"/>
    <property type="match status" value="1"/>
</dbReference>
<evidence type="ECO:0000313" key="3">
    <source>
        <dbReference type="Proteomes" id="UP000425960"/>
    </source>
</evidence>
<evidence type="ECO:0000313" key="2">
    <source>
        <dbReference type="EMBL" id="BBO81254.1"/>
    </source>
</evidence>
<proteinExistence type="predicted"/>
<dbReference type="NCBIfam" id="NF047752">
    <property type="entry name" value="MntA_antitoxin"/>
    <property type="match status" value="1"/>
</dbReference>
<dbReference type="InterPro" id="IPR052930">
    <property type="entry name" value="TA_antitoxin_MntA"/>
</dbReference>
<sequence length="148" mass="16537">MIRDNVKLPDDVLTRIPSLVNSLAGAKDVAALYSFGSLAKNKLGPLSDLDFGILISPQVTKKECIDKQLELVGVFTESLKTEEVDLVFMNHAPLNIAFQILKTGKLLLCNDRRSLIDFRENVVRSYLDFCFIRDAFDSVFLKGIGYHG</sequence>
<feature type="domain" description="Polymerase beta nucleotidyltransferase" evidence="1">
    <location>
        <begin position="21"/>
        <end position="112"/>
    </location>
</feature>
<dbReference type="KEGG" id="dov:DSCO28_18200"/>
<accession>A0A5K7ZIN0</accession>
<dbReference type="Pfam" id="PF18765">
    <property type="entry name" value="Polbeta"/>
    <property type="match status" value="1"/>
</dbReference>